<sequence length="82" mass="9466">MTVSHHPLLDEFPQLREQLHERKLADRHVARLAEDYENLDKRIVRVENGIEALPDAALEDLKKQRLQLKDQLYALLTAPTGA</sequence>
<dbReference type="RefSeq" id="WP_377304895.1">
    <property type="nucleotide sequence ID" value="NZ_CP180191.1"/>
</dbReference>
<dbReference type="Pfam" id="PF04325">
    <property type="entry name" value="DUF465"/>
    <property type="match status" value="1"/>
</dbReference>
<reference evidence="3" key="1">
    <citation type="journal article" date="2019" name="Int. J. Syst. Evol. Microbiol.">
        <title>The Global Catalogue of Microorganisms (GCM) 10K type strain sequencing project: providing services to taxonomists for standard genome sequencing and annotation.</title>
        <authorList>
            <consortium name="The Broad Institute Genomics Platform"/>
            <consortium name="The Broad Institute Genome Sequencing Center for Infectious Disease"/>
            <person name="Wu L."/>
            <person name="Ma J."/>
        </authorList>
    </citation>
    <scope>NUCLEOTIDE SEQUENCE [LARGE SCALE GENOMIC DNA]</scope>
    <source>
        <strain evidence="3">KCTC 52168</strain>
    </source>
</reference>
<dbReference type="Proteomes" id="UP001595556">
    <property type="component" value="Unassembled WGS sequence"/>
</dbReference>
<dbReference type="EMBL" id="JBHRTI010000007">
    <property type="protein sequence ID" value="MFC3148712.1"/>
    <property type="molecule type" value="Genomic_DNA"/>
</dbReference>
<evidence type="ECO:0000313" key="2">
    <source>
        <dbReference type="EMBL" id="MFC3148712.1"/>
    </source>
</evidence>
<dbReference type="Gene3D" id="6.10.280.50">
    <property type="match status" value="1"/>
</dbReference>
<accession>A0ABV7H4Z0</accession>
<keyword evidence="3" id="KW-1185">Reference proteome</keyword>
<protein>
    <submittedName>
        <fullName evidence="2">YdcH family protein</fullName>
    </submittedName>
</protein>
<keyword evidence="1" id="KW-0175">Coiled coil</keyword>
<evidence type="ECO:0000313" key="3">
    <source>
        <dbReference type="Proteomes" id="UP001595556"/>
    </source>
</evidence>
<organism evidence="2 3">
    <name type="scientific">Piscinibacterium candidicorallinum</name>
    <dbReference type="NCBI Taxonomy" id="1793872"/>
    <lineage>
        <taxon>Bacteria</taxon>
        <taxon>Pseudomonadati</taxon>
        <taxon>Pseudomonadota</taxon>
        <taxon>Betaproteobacteria</taxon>
        <taxon>Burkholderiales</taxon>
        <taxon>Piscinibacterium</taxon>
    </lineage>
</organism>
<name>A0ABV7H4Z0_9BURK</name>
<dbReference type="InterPro" id="IPR007420">
    <property type="entry name" value="DUF465"/>
</dbReference>
<feature type="coiled-coil region" evidence="1">
    <location>
        <begin position="29"/>
        <end position="78"/>
    </location>
</feature>
<evidence type="ECO:0000256" key="1">
    <source>
        <dbReference type="SAM" id="Coils"/>
    </source>
</evidence>
<gene>
    <name evidence="2" type="ORF">ACFOEN_13860</name>
</gene>
<proteinExistence type="predicted"/>
<comment type="caution">
    <text evidence="2">The sequence shown here is derived from an EMBL/GenBank/DDBJ whole genome shotgun (WGS) entry which is preliminary data.</text>
</comment>
<dbReference type="InterPro" id="IPR038444">
    <property type="entry name" value="DUF465_sf"/>
</dbReference>